<gene>
    <name evidence="2" type="ORF">LPJ64_000694</name>
</gene>
<dbReference type="AlphaFoldDB" id="A0A9W7XQE2"/>
<name>A0A9W7XQE2_9FUNG</name>
<organism evidence="2 3">
    <name type="scientific">Coemansia asiatica</name>
    <dbReference type="NCBI Taxonomy" id="1052880"/>
    <lineage>
        <taxon>Eukaryota</taxon>
        <taxon>Fungi</taxon>
        <taxon>Fungi incertae sedis</taxon>
        <taxon>Zoopagomycota</taxon>
        <taxon>Kickxellomycotina</taxon>
        <taxon>Kickxellomycetes</taxon>
        <taxon>Kickxellales</taxon>
        <taxon>Kickxellaceae</taxon>
        <taxon>Coemansia</taxon>
    </lineage>
</organism>
<sequence>MDSSALFSSPPRRAPSSLEMREVSRSGGPSSGRTHERYNGRRPDYRNLSRSSRAARANEEPWRTRFRQQCLDRLSSARDQSIMMRRQLSQLAQNNQRLDENTMQQNQEQLQQKQQLDGHDLVYLTDENDVSEQDMYNIVQQEWARFRNEMEEQSLEYGVLDEGILEDLEEDLSYSRRYGDDDMNMADESQFDEYADWERYENQVLEEQMIEEELMRADIDMSDL</sequence>
<evidence type="ECO:0000313" key="3">
    <source>
        <dbReference type="Proteomes" id="UP001145021"/>
    </source>
</evidence>
<feature type="compositionally biased region" description="Basic and acidic residues" evidence="1">
    <location>
        <begin position="33"/>
        <end position="47"/>
    </location>
</feature>
<accession>A0A9W7XQE2</accession>
<feature type="region of interest" description="Disordered" evidence="1">
    <location>
        <begin position="1"/>
        <end position="62"/>
    </location>
</feature>
<evidence type="ECO:0000256" key="1">
    <source>
        <dbReference type="SAM" id="MobiDB-lite"/>
    </source>
</evidence>
<dbReference type="EMBL" id="JANBOH010000015">
    <property type="protein sequence ID" value="KAJ1647946.1"/>
    <property type="molecule type" value="Genomic_DNA"/>
</dbReference>
<protein>
    <submittedName>
        <fullName evidence="2">Uncharacterized protein</fullName>
    </submittedName>
</protein>
<proteinExistence type="predicted"/>
<dbReference type="Proteomes" id="UP001145021">
    <property type="component" value="Unassembled WGS sequence"/>
</dbReference>
<evidence type="ECO:0000313" key="2">
    <source>
        <dbReference type="EMBL" id="KAJ1647946.1"/>
    </source>
</evidence>
<comment type="caution">
    <text evidence="2">The sequence shown here is derived from an EMBL/GenBank/DDBJ whole genome shotgun (WGS) entry which is preliminary data.</text>
</comment>
<keyword evidence="3" id="KW-1185">Reference proteome</keyword>
<reference evidence="2" key="1">
    <citation type="submission" date="2022-07" db="EMBL/GenBank/DDBJ databases">
        <title>Phylogenomic reconstructions and comparative analyses of Kickxellomycotina fungi.</title>
        <authorList>
            <person name="Reynolds N.K."/>
            <person name="Stajich J.E."/>
            <person name="Barry K."/>
            <person name="Grigoriev I.V."/>
            <person name="Crous P."/>
            <person name="Smith M.E."/>
        </authorList>
    </citation>
    <scope>NUCLEOTIDE SEQUENCE</scope>
    <source>
        <strain evidence="2">NBRC 105413</strain>
    </source>
</reference>